<evidence type="ECO:0000256" key="1">
    <source>
        <dbReference type="ARBA" id="ARBA00004123"/>
    </source>
</evidence>
<feature type="domain" description="Origin recognition complex subunit 2 RecA-like" evidence="7">
    <location>
        <begin position="114"/>
        <end position="304"/>
    </location>
</feature>
<reference evidence="9" key="1">
    <citation type="submission" date="2022-07" db="EMBL/GenBank/DDBJ databases">
        <title>Genome Sequence of Leucocoprinus birnbaumii.</title>
        <authorList>
            <person name="Buettner E."/>
        </authorList>
    </citation>
    <scope>NUCLEOTIDE SEQUENCE</scope>
    <source>
        <strain evidence="9">VT141</strain>
    </source>
</reference>
<keyword evidence="10" id="KW-1185">Reference proteome</keyword>
<dbReference type="GO" id="GO:0006260">
    <property type="term" value="P:DNA replication"/>
    <property type="evidence" value="ECO:0007669"/>
    <property type="project" value="UniProtKB-UniRule"/>
</dbReference>
<dbReference type="EMBL" id="JANIEX010000793">
    <property type="protein sequence ID" value="KAJ3563129.1"/>
    <property type="molecule type" value="Genomic_DNA"/>
</dbReference>
<evidence type="ECO:0000256" key="2">
    <source>
        <dbReference type="ARBA" id="ARBA00007421"/>
    </source>
</evidence>
<feature type="compositionally biased region" description="Acidic residues" evidence="6">
    <location>
        <begin position="17"/>
        <end position="37"/>
    </location>
</feature>
<dbReference type="GO" id="GO:0003688">
    <property type="term" value="F:DNA replication origin binding"/>
    <property type="evidence" value="ECO:0007669"/>
    <property type="project" value="UniProtKB-UniRule"/>
</dbReference>
<keyword evidence="3 5" id="KW-0235">DNA replication</keyword>
<dbReference type="Proteomes" id="UP001213000">
    <property type="component" value="Unassembled WGS sequence"/>
</dbReference>
<accession>A0AAD5VPG4</accession>
<dbReference type="Pfam" id="PF24882">
    <property type="entry name" value="WHD_ORC2"/>
    <property type="match status" value="1"/>
</dbReference>
<evidence type="ECO:0000256" key="6">
    <source>
        <dbReference type="SAM" id="MobiDB-lite"/>
    </source>
</evidence>
<dbReference type="InterPro" id="IPR056772">
    <property type="entry name" value="RecA-like_ORC2"/>
</dbReference>
<evidence type="ECO:0000256" key="4">
    <source>
        <dbReference type="ARBA" id="ARBA00023242"/>
    </source>
</evidence>
<protein>
    <recommendedName>
        <fullName evidence="5">Origin recognition complex subunit 2</fullName>
    </recommendedName>
</protein>
<feature type="compositionally biased region" description="Basic residues" evidence="6">
    <location>
        <begin position="1"/>
        <end position="10"/>
    </location>
</feature>
<evidence type="ECO:0000256" key="3">
    <source>
        <dbReference type="ARBA" id="ARBA00022705"/>
    </source>
</evidence>
<organism evidence="9 10">
    <name type="scientific">Leucocoprinus birnbaumii</name>
    <dbReference type="NCBI Taxonomy" id="56174"/>
    <lineage>
        <taxon>Eukaryota</taxon>
        <taxon>Fungi</taxon>
        <taxon>Dikarya</taxon>
        <taxon>Basidiomycota</taxon>
        <taxon>Agaricomycotina</taxon>
        <taxon>Agaricomycetes</taxon>
        <taxon>Agaricomycetidae</taxon>
        <taxon>Agaricales</taxon>
        <taxon>Agaricineae</taxon>
        <taxon>Agaricaceae</taxon>
        <taxon>Leucocoprinus</taxon>
    </lineage>
</organism>
<comment type="subunit">
    <text evidence="5">Component of the origin recognition complex (ORC).</text>
</comment>
<comment type="function">
    <text evidence="5">Component of the origin recognition complex (ORC) that binds origins of replication. DNA-binding is ATP-dependent. ORC is required to assemble the pre-replication complex necessary to initiate DNA replication.</text>
</comment>
<feature type="region of interest" description="Disordered" evidence="6">
    <location>
        <begin position="1"/>
        <end position="45"/>
    </location>
</feature>
<name>A0AAD5VPG4_9AGAR</name>
<evidence type="ECO:0000313" key="9">
    <source>
        <dbReference type="EMBL" id="KAJ3563129.1"/>
    </source>
</evidence>
<dbReference type="InterPro" id="IPR007220">
    <property type="entry name" value="ORC2"/>
</dbReference>
<dbReference type="GO" id="GO:0005664">
    <property type="term" value="C:nuclear origin of replication recognition complex"/>
    <property type="evidence" value="ECO:0007669"/>
    <property type="project" value="UniProtKB-UniRule"/>
</dbReference>
<feature type="domain" description="Origin recognition complex subunit 2 winged-helix" evidence="8">
    <location>
        <begin position="406"/>
        <end position="465"/>
    </location>
</feature>
<comment type="subcellular location">
    <subcellularLocation>
        <location evidence="1 5">Nucleus</location>
    </subcellularLocation>
</comment>
<comment type="similarity">
    <text evidence="2 5">Belongs to the ORC2 family.</text>
</comment>
<evidence type="ECO:0000313" key="10">
    <source>
        <dbReference type="Proteomes" id="UP001213000"/>
    </source>
</evidence>
<dbReference type="PANTHER" id="PTHR14052">
    <property type="entry name" value="ORIGIN RECOGNITION COMPLEX SUBUNIT 2"/>
    <property type="match status" value="1"/>
</dbReference>
<proteinExistence type="inferred from homology"/>
<sequence>MPPRLKRQRSKTPEAGSSDESEDLSDQAEDETEDDELLTSPAKGKGKAQASSNIIVQTSFDAYFSYTASRAQTSSNVFSNLVLPLSAEEYNEAIASAKPRLRTPQAAITTPAIRNNLFSRFIIELEEGFNILCYGYGSKRQLLNQFATDFCSKKGHVVIANGFQPDFTIKDLLNQLENIRGIVDLELSSSTPEQQAQRISRFFSSLPSNTKRPPHLYIIIHNIDSATLRPPRAKSILSLLALNPNIHIIASIDHINAPLIWSSSESSTRKPYTLPFTDFKARSASESTESSTPSRGFAWLYHDLTTLSSYDFELSYIDRTSLTSAHGGGPRKKADFASTLPSTLNPSATLPGGGITNMSETAALHILASVTQKAQKLFMLLGKRQLDAIEELGGGGGGTSANVDLQATAIGYDALFNLARADFVATNDTALRALLGEFRDHGLIVSAQGTSGSGGEALWIPLRKERLASVLQNLQGQVS</sequence>
<evidence type="ECO:0000256" key="5">
    <source>
        <dbReference type="RuleBase" id="RU368084"/>
    </source>
</evidence>
<dbReference type="AlphaFoldDB" id="A0AAD5VPG4"/>
<dbReference type="PANTHER" id="PTHR14052:SF0">
    <property type="entry name" value="ORIGIN RECOGNITION COMPLEX SUBUNIT 2"/>
    <property type="match status" value="1"/>
</dbReference>
<gene>
    <name evidence="9" type="ORF">NP233_g9139</name>
</gene>
<comment type="caution">
    <text evidence="9">The sequence shown here is derived from an EMBL/GenBank/DDBJ whole genome shotgun (WGS) entry which is preliminary data.</text>
</comment>
<keyword evidence="4 5" id="KW-0539">Nucleus</keyword>
<dbReference type="Pfam" id="PF04084">
    <property type="entry name" value="RecA-like_ORC2"/>
    <property type="match status" value="1"/>
</dbReference>
<evidence type="ECO:0000259" key="7">
    <source>
        <dbReference type="Pfam" id="PF04084"/>
    </source>
</evidence>
<dbReference type="InterPro" id="IPR056773">
    <property type="entry name" value="WHD_ORC2"/>
</dbReference>
<evidence type="ECO:0000259" key="8">
    <source>
        <dbReference type="Pfam" id="PF24882"/>
    </source>
</evidence>